<dbReference type="GO" id="GO:0045259">
    <property type="term" value="C:proton-transporting ATP synthase complex"/>
    <property type="evidence" value="ECO:0007669"/>
    <property type="project" value="UniProtKB-KW"/>
</dbReference>
<dbReference type="SUPFAM" id="SSF52943">
    <property type="entry name" value="ATP synthase (F1-ATPase), gamma subunit"/>
    <property type="match status" value="1"/>
</dbReference>
<dbReference type="GO" id="GO:0005886">
    <property type="term" value="C:plasma membrane"/>
    <property type="evidence" value="ECO:0007669"/>
    <property type="project" value="UniProtKB-SubCell"/>
</dbReference>
<dbReference type="Proteomes" id="UP000066284">
    <property type="component" value="Chromosome 1"/>
</dbReference>
<dbReference type="OrthoDB" id="9812769at2"/>
<organism evidence="11 12">
    <name type="scientific">Candidatus Nitrospira inopinata</name>
    <dbReference type="NCBI Taxonomy" id="1715989"/>
    <lineage>
        <taxon>Bacteria</taxon>
        <taxon>Pseudomonadati</taxon>
        <taxon>Nitrospirota</taxon>
        <taxon>Nitrospiria</taxon>
        <taxon>Nitrospirales</taxon>
        <taxon>Nitrospiraceae</taxon>
        <taxon>Nitrospira</taxon>
    </lineage>
</organism>
<evidence type="ECO:0000256" key="10">
    <source>
        <dbReference type="HAMAP-Rule" id="MF_00815"/>
    </source>
</evidence>
<dbReference type="GO" id="GO:0046933">
    <property type="term" value="F:proton-transporting ATP synthase activity, rotational mechanism"/>
    <property type="evidence" value="ECO:0007669"/>
    <property type="project" value="UniProtKB-UniRule"/>
</dbReference>
<keyword evidence="4 10" id="KW-0813">Transport</keyword>
<dbReference type="NCBIfam" id="TIGR01146">
    <property type="entry name" value="ATPsyn_F1gamma"/>
    <property type="match status" value="1"/>
</dbReference>
<dbReference type="RefSeq" id="WP_062484008.1">
    <property type="nucleotide sequence ID" value="NZ_LN885086.1"/>
</dbReference>
<dbReference type="InterPro" id="IPR000131">
    <property type="entry name" value="ATP_synth_F1_gsu"/>
</dbReference>
<evidence type="ECO:0000256" key="2">
    <source>
        <dbReference type="ARBA" id="ARBA00004170"/>
    </source>
</evidence>
<evidence type="ECO:0000256" key="4">
    <source>
        <dbReference type="ARBA" id="ARBA00022448"/>
    </source>
</evidence>
<dbReference type="CDD" id="cd12151">
    <property type="entry name" value="F1-ATPase_gamma"/>
    <property type="match status" value="1"/>
</dbReference>
<evidence type="ECO:0000256" key="3">
    <source>
        <dbReference type="ARBA" id="ARBA00007681"/>
    </source>
</evidence>
<comment type="subcellular location">
    <subcellularLocation>
        <location evidence="10">Cell membrane</location>
        <topology evidence="10">Peripheral membrane protein</topology>
    </subcellularLocation>
    <subcellularLocation>
        <location evidence="2">Membrane</location>
        <topology evidence="2">Peripheral membrane protein</topology>
    </subcellularLocation>
</comment>
<dbReference type="KEGG" id="nio:NITINOP_1180"/>
<dbReference type="GO" id="GO:0042777">
    <property type="term" value="P:proton motive force-driven plasma membrane ATP synthesis"/>
    <property type="evidence" value="ECO:0007669"/>
    <property type="project" value="UniProtKB-UniRule"/>
</dbReference>
<dbReference type="GO" id="GO:0005524">
    <property type="term" value="F:ATP binding"/>
    <property type="evidence" value="ECO:0007669"/>
    <property type="project" value="UniProtKB-UniRule"/>
</dbReference>
<proteinExistence type="inferred from homology"/>
<dbReference type="InterPro" id="IPR023632">
    <property type="entry name" value="ATP_synth_F1_gsu_CS"/>
</dbReference>
<keyword evidence="5 10" id="KW-0375">Hydrogen ion transport</keyword>
<evidence type="ECO:0000256" key="5">
    <source>
        <dbReference type="ARBA" id="ARBA00022781"/>
    </source>
</evidence>
<dbReference type="STRING" id="1715989.NITINOP_1180"/>
<dbReference type="Gene3D" id="1.10.287.80">
    <property type="entry name" value="ATP synthase, gamma subunit, helix hairpin domain"/>
    <property type="match status" value="2"/>
</dbReference>
<dbReference type="AlphaFoldDB" id="A0A0S4KUZ1"/>
<evidence type="ECO:0000256" key="9">
    <source>
        <dbReference type="ARBA" id="ARBA00023310"/>
    </source>
</evidence>
<keyword evidence="7 10" id="KW-0472">Membrane</keyword>
<dbReference type="Pfam" id="PF00231">
    <property type="entry name" value="ATP-synt"/>
    <property type="match status" value="1"/>
</dbReference>
<comment type="similarity">
    <text evidence="3 10">Belongs to the ATPase gamma chain family.</text>
</comment>
<dbReference type="PANTHER" id="PTHR11693">
    <property type="entry name" value="ATP SYNTHASE GAMMA CHAIN"/>
    <property type="match status" value="1"/>
</dbReference>
<dbReference type="EMBL" id="LN885086">
    <property type="protein sequence ID" value="CUQ66155.1"/>
    <property type="molecule type" value="Genomic_DNA"/>
</dbReference>
<name>A0A0S4KUZ1_9BACT</name>
<dbReference type="PROSITE" id="PS00153">
    <property type="entry name" value="ATPASE_GAMMA"/>
    <property type="match status" value="1"/>
</dbReference>
<reference evidence="12" key="1">
    <citation type="submission" date="2015-09" db="EMBL/GenBank/DDBJ databases">
        <authorList>
            <person name="Daims H."/>
        </authorList>
    </citation>
    <scope>NUCLEOTIDE SEQUENCE [LARGE SCALE GENOMIC DNA]</scope>
</reference>
<dbReference type="HAMAP" id="MF_00815">
    <property type="entry name" value="ATP_synth_gamma_bact"/>
    <property type="match status" value="1"/>
</dbReference>
<keyword evidence="6 10" id="KW-0406">Ion transport</keyword>
<dbReference type="PRINTS" id="PR00126">
    <property type="entry name" value="ATPASEGAMMA"/>
</dbReference>
<dbReference type="InterPro" id="IPR035968">
    <property type="entry name" value="ATP_synth_F1_ATPase_gsu"/>
</dbReference>
<evidence type="ECO:0000256" key="7">
    <source>
        <dbReference type="ARBA" id="ARBA00023136"/>
    </source>
</evidence>
<gene>
    <name evidence="10 11" type="primary">atpG</name>
    <name evidence="11" type="ORF">NITINOP_1180</name>
</gene>
<keyword evidence="10" id="KW-1003">Cell membrane</keyword>
<protein>
    <recommendedName>
        <fullName evidence="10">ATP synthase gamma chain</fullName>
    </recommendedName>
    <alternativeName>
        <fullName evidence="10">ATP synthase F1 sector gamma subunit</fullName>
    </alternativeName>
    <alternativeName>
        <fullName evidence="10">F-ATPase gamma subunit</fullName>
    </alternativeName>
</protein>
<comment type="subunit">
    <text evidence="10">F-type ATPases have 2 components, CF(1) - the catalytic core - and CF(0) - the membrane proton channel. CF(1) has five subunits: alpha(3), beta(3), gamma(1), delta(1), epsilon(1). CF(0) has three main subunits: a, b and c.</text>
</comment>
<sequence length="292" mass="32516">MPSLQSLRRKIAAFKNTQKITKAMKMVAAAKLKRSQDRILAARPYAHKMRGVLSNLSQRVNRSAHPLLQKREGKKVEVLVVTSDRGLCGGFNGNIVRRSAEFVRQCEARGVAVHLSIVGRKGRDYFRRRAWPIRQEWTGIFDKLSFEHAIDIGGDLTDHFIQGTFDELYVVYNEFKSAIQQRVIVEKLFPVDAASEFGAAPVEGAAGGGYLYEPGEAELLDVLVPKHFQVQTYRILLESAAAEHGARMAAMDGATRNAGQLIKKVTLYYNKTRQAAITKELMDIVGGAEALK</sequence>
<dbReference type="Gene3D" id="3.40.1380.10">
    <property type="match status" value="1"/>
</dbReference>
<keyword evidence="8 10" id="KW-0139">CF(1)</keyword>
<evidence type="ECO:0000256" key="1">
    <source>
        <dbReference type="ARBA" id="ARBA00003456"/>
    </source>
</evidence>
<accession>A0A0S4KUZ1</accession>
<evidence type="ECO:0000313" key="11">
    <source>
        <dbReference type="EMBL" id="CUQ66155.1"/>
    </source>
</evidence>
<keyword evidence="9 10" id="KW-0066">ATP synthesis</keyword>
<evidence type="ECO:0000256" key="8">
    <source>
        <dbReference type="ARBA" id="ARBA00023196"/>
    </source>
</evidence>
<dbReference type="PANTHER" id="PTHR11693:SF22">
    <property type="entry name" value="ATP SYNTHASE SUBUNIT GAMMA, MITOCHONDRIAL"/>
    <property type="match status" value="1"/>
</dbReference>
<evidence type="ECO:0000313" key="12">
    <source>
        <dbReference type="Proteomes" id="UP000066284"/>
    </source>
</evidence>
<comment type="function">
    <text evidence="1 10">Produces ATP from ADP in the presence of a proton gradient across the membrane. The gamma chain is believed to be important in regulating ATPase activity and the flow of protons through the CF(0) complex.</text>
</comment>
<keyword evidence="12" id="KW-1185">Reference proteome</keyword>
<evidence type="ECO:0000256" key="6">
    <source>
        <dbReference type="ARBA" id="ARBA00023065"/>
    </source>
</evidence>